<dbReference type="InterPro" id="IPR013785">
    <property type="entry name" value="Aldolase_TIM"/>
</dbReference>
<feature type="binding site" evidence="10">
    <location>
        <begin position="147"/>
        <end position="149"/>
    </location>
    <ligand>
        <name>2-[(2R,5Z)-2-carboxy-4-methylthiazol-5(2H)-ylidene]ethyl phosphate</name>
        <dbReference type="ChEBI" id="CHEBI:62899"/>
    </ligand>
</feature>
<evidence type="ECO:0000313" key="15">
    <source>
        <dbReference type="Proteomes" id="UP000269923"/>
    </source>
</evidence>
<evidence type="ECO:0000256" key="10">
    <source>
        <dbReference type="HAMAP-Rule" id="MF_00097"/>
    </source>
</evidence>
<dbReference type="PANTHER" id="PTHR20857">
    <property type="entry name" value="THIAMINE-PHOSPHATE PYROPHOSPHORYLASE"/>
    <property type="match status" value="1"/>
</dbReference>
<dbReference type="HAMAP" id="MF_00097">
    <property type="entry name" value="TMP_synthase"/>
    <property type="match status" value="1"/>
</dbReference>
<gene>
    <name evidence="10" type="primary">thiE</name>
    <name evidence="14" type="ORF">EII21_01805</name>
</gene>
<sequence>MFSREILNLYFVAGTQDCRHLSGSPEQNLLGVLETALQNGISCYQLREKGQHALQDEARIRRLAGACRELCHRYAVPFVLNNDVHAALAWGADGVHIGQQDMPLQEAAALCHGKIFLGISNNSFANAQSSFAAACADYLAVGPIFPTQSKPDAKAPVGVALVERVRAAGIDAPVVAIGGIKADTAPLLRRAGADGIAVISAIAAADDVALAVQQLL</sequence>
<evidence type="ECO:0000256" key="2">
    <source>
        <dbReference type="ARBA" id="ARBA00005165"/>
    </source>
</evidence>
<comment type="catalytic activity">
    <reaction evidence="9 10 11">
        <text>2-[(2R,5Z)-2-carboxy-4-methylthiazol-5(2H)-ylidene]ethyl phosphate + 4-amino-2-methyl-5-(diphosphooxymethyl)pyrimidine + 2 H(+) = thiamine phosphate + CO2 + diphosphate</text>
        <dbReference type="Rhea" id="RHEA:47844"/>
        <dbReference type="ChEBI" id="CHEBI:15378"/>
        <dbReference type="ChEBI" id="CHEBI:16526"/>
        <dbReference type="ChEBI" id="CHEBI:33019"/>
        <dbReference type="ChEBI" id="CHEBI:37575"/>
        <dbReference type="ChEBI" id="CHEBI:57841"/>
        <dbReference type="ChEBI" id="CHEBI:62899"/>
        <dbReference type="EC" id="2.5.1.3"/>
    </reaction>
</comment>
<comment type="catalytic activity">
    <reaction evidence="7 10 11">
        <text>4-methyl-5-(2-phosphooxyethyl)-thiazole + 4-amino-2-methyl-5-(diphosphooxymethyl)pyrimidine + H(+) = thiamine phosphate + diphosphate</text>
        <dbReference type="Rhea" id="RHEA:22328"/>
        <dbReference type="ChEBI" id="CHEBI:15378"/>
        <dbReference type="ChEBI" id="CHEBI:33019"/>
        <dbReference type="ChEBI" id="CHEBI:37575"/>
        <dbReference type="ChEBI" id="CHEBI:57841"/>
        <dbReference type="ChEBI" id="CHEBI:58296"/>
        <dbReference type="EC" id="2.5.1.3"/>
    </reaction>
</comment>
<dbReference type="InterPro" id="IPR022998">
    <property type="entry name" value="ThiamineP_synth_TenI"/>
</dbReference>
<comment type="function">
    <text evidence="1 10">Condenses 4-methyl-5-(beta-hydroxyethyl)thiazole monophosphate (THZ-P) and 2-methyl-4-amino-5-hydroxymethyl pyrimidine pyrophosphate (HMP-PP) to form thiamine monophosphate (TMP).</text>
</comment>
<proteinExistence type="inferred from homology"/>
<evidence type="ECO:0000256" key="3">
    <source>
        <dbReference type="ARBA" id="ARBA00022679"/>
    </source>
</evidence>
<comment type="caution">
    <text evidence="10">Lacks conserved residue(s) required for the propagation of feature annotation.</text>
</comment>
<evidence type="ECO:0000256" key="7">
    <source>
        <dbReference type="ARBA" id="ARBA00047334"/>
    </source>
</evidence>
<evidence type="ECO:0000256" key="9">
    <source>
        <dbReference type="ARBA" id="ARBA00047883"/>
    </source>
</evidence>
<accession>A0A3P2ABY6</accession>
<evidence type="ECO:0000256" key="6">
    <source>
        <dbReference type="ARBA" id="ARBA00022977"/>
    </source>
</evidence>
<dbReference type="GO" id="GO:0009229">
    <property type="term" value="P:thiamine diphosphate biosynthetic process"/>
    <property type="evidence" value="ECO:0007669"/>
    <property type="project" value="UniProtKB-UniRule"/>
</dbReference>
<dbReference type="NCBIfam" id="TIGR00693">
    <property type="entry name" value="thiE"/>
    <property type="match status" value="1"/>
</dbReference>
<dbReference type="Pfam" id="PF02581">
    <property type="entry name" value="TMP-TENI"/>
    <property type="match status" value="1"/>
</dbReference>
<comment type="pathway">
    <text evidence="2 10 12">Cofactor biosynthesis; thiamine diphosphate biosynthesis; thiamine phosphate from 4-amino-2-methyl-5-diphosphomethylpyrimidine and 4-methyl-5-(2-phosphoethyl)-thiazole: step 1/1.</text>
</comment>
<comment type="catalytic activity">
    <reaction evidence="8 10 11">
        <text>2-(2-carboxy-4-methylthiazol-5-yl)ethyl phosphate + 4-amino-2-methyl-5-(diphosphooxymethyl)pyrimidine + 2 H(+) = thiamine phosphate + CO2 + diphosphate</text>
        <dbReference type="Rhea" id="RHEA:47848"/>
        <dbReference type="ChEBI" id="CHEBI:15378"/>
        <dbReference type="ChEBI" id="CHEBI:16526"/>
        <dbReference type="ChEBI" id="CHEBI:33019"/>
        <dbReference type="ChEBI" id="CHEBI:37575"/>
        <dbReference type="ChEBI" id="CHEBI:57841"/>
        <dbReference type="ChEBI" id="CHEBI:62890"/>
        <dbReference type="EC" id="2.5.1.3"/>
    </reaction>
</comment>
<feature type="domain" description="Thiamine phosphate synthase/TenI" evidence="13">
    <location>
        <begin position="9"/>
        <end position="202"/>
    </location>
</feature>
<dbReference type="EC" id="2.5.1.3" evidence="10"/>
<evidence type="ECO:0000256" key="8">
    <source>
        <dbReference type="ARBA" id="ARBA00047851"/>
    </source>
</evidence>
<keyword evidence="4 10" id="KW-0479">Metal-binding</keyword>
<evidence type="ECO:0000256" key="12">
    <source>
        <dbReference type="RuleBase" id="RU004253"/>
    </source>
</evidence>
<evidence type="ECO:0000259" key="13">
    <source>
        <dbReference type="Pfam" id="PF02581"/>
    </source>
</evidence>
<dbReference type="GO" id="GO:0005737">
    <property type="term" value="C:cytoplasm"/>
    <property type="evidence" value="ECO:0007669"/>
    <property type="project" value="TreeGrafter"/>
</dbReference>
<dbReference type="STRING" id="1121352.GCA_000620925_00321"/>
<dbReference type="OrthoDB" id="9810880at2"/>
<evidence type="ECO:0000256" key="4">
    <source>
        <dbReference type="ARBA" id="ARBA00022723"/>
    </source>
</evidence>
<feature type="binding site" evidence="10">
    <location>
        <position position="179"/>
    </location>
    <ligand>
        <name>2-[(2R,5Z)-2-carboxy-4-methylthiazol-5(2H)-ylidene]ethyl phosphate</name>
        <dbReference type="ChEBI" id="CHEBI:62899"/>
    </ligand>
</feature>
<reference evidence="14 15" key="1">
    <citation type="submission" date="2018-11" db="EMBL/GenBank/DDBJ databases">
        <title>Genomes From Bacteria Associated with the Canine Oral Cavity: a Test Case for Automated Genome-Based Taxonomic Assignment.</title>
        <authorList>
            <person name="Coil D.A."/>
            <person name="Jospin G."/>
            <person name="Darling A.E."/>
            <person name="Wallis C."/>
            <person name="Davis I.J."/>
            <person name="Harris S."/>
            <person name="Eisen J.A."/>
            <person name="Holcombe L.J."/>
            <person name="O'Flynn C."/>
        </authorList>
    </citation>
    <scope>NUCLEOTIDE SEQUENCE [LARGE SCALE GENOMIC DNA]</scope>
    <source>
        <strain evidence="14 15">COT-280</strain>
    </source>
</reference>
<feature type="binding site" evidence="10">
    <location>
        <position position="101"/>
    </location>
    <ligand>
        <name>Mg(2+)</name>
        <dbReference type="ChEBI" id="CHEBI:18420"/>
    </ligand>
</feature>
<dbReference type="CDD" id="cd00564">
    <property type="entry name" value="TMP_TenI"/>
    <property type="match status" value="1"/>
</dbReference>
<keyword evidence="15" id="KW-1185">Reference proteome</keyword>
<organism evidence="14 15">
    <name type="scientific">Conchiformibius steedae</name>
    <dbReference type="NCBI Taxonomy" id="153493"/>
    <lineage>
        <taxon>Bacteria</taxon>
        <taxon>Pseudomonadati</taxon>
        <taxon>Pseudomonadota</taxon>
        <taxon>Betaproteobacteria</taxon>
        <taxon>Neisseriales</taxon>
        <taxon>Neisseriaceae</taxon>
        <taxon>Conchiformibius</taxon>
    </lineage>
</organism>
<dbReference type="Gene3D" id="3.20.20.70">
    <property type="entry name" value="Aldolase class I"/>
    <property type="match status" value="1"/>
</dbReference>
<dbReference type="EMBL" id="RQYC01000002">
    <property type="protein sequence ID" value="RRD91153.1"/>
    <property type="molecule type" value="Genomic_DNA"/>
</dbReference>
<dbReference type="SUPFAM" id="SSF51391">
    <property type="entry name" value="Thiamin phosphate synthase"/>
    <property type="match status" value="1"/>
</dbReference>
<dbReference type="AlphaFoldDB" id="A0A3P2ABY6"/>
<feature type="binding site" evidence="10">
    <location>
        <begin position="199"/>
        <end position="200"/>
    </location>
    <ligand>
        <name>2-[(2R,5Z)-2-carboxy-4-methylthiazol-5(2H)-ylidene]ethyl phosphate</name>
        <dbReference type="ChEBI" id="CHEBI:62899"/>
    </ligand>
</feature>
<feature type="binding site" evidence="10">
    <location>
        <position position="120"/>
    </location>
    <ligand>
        <name>4-amino-2-methyl-5-(diphosphooxymethyl)pyrimidine</name>
        <dbReference type="ChEBI" id="CHEBI:57841"/>
    </ligand>
</feature>
<protein>
    <recommendedName>
        <fullName evidence="10">Thiamine-phosphate synthase</fullName>
        <shortName evidence="10">TP synthase</shortName>
        <shortName evidence="10">TPS</shortName>
        <ecNumber evidence="10">2.5.1.3</ecNumber>
    </recommendedName>
    <alternativeName>
        <fullName evidence="10">Thiamine-phosphate pyrophosphorylase</fullName>
        <shortName evidence="10">TMP pyrophosphorylase</shortName>
        <shortName evidence="10">TMP-PPase</shortName>
    </alternativeName>
</protein>
<dbReference type="GO" id="GO:0000287">
    <property type="term" value="F:magnesium ion binding"/>
    <property type="evidence" value="ECO:0007669"/>
    <property type="project" value="UniProtKB-UniRule"/>
</dbReference>
<evidence type="ECO:0000256" key="11">
    <source>
        <dbReference type="RuleBase" id="RU003826"/>
    </source>
</evidence>
<comment type="similarity">
    <text evidence="10 11">Belongs to the thiamine-phosphate synthase family.</text>
</comment>
<name>A0A3P2ABY6_9NEIS</name>
<feature type="binding site" evidence="10">
    <location>
        <position position="81"/>
    </location>
    <ligand>
        <name>4-amino-2-methyl-5-(diphosphooxymethyl)pyrimidine</name>
        <dbReference type="ChEBI" id="CHEBI:57841"/>
    </ligand>
</feature>
<dbReference type="Proteomes" id="UP000269923">
    <property type="component" value="Unassembled WGS sequence"/>
</dbReference>
<dbReference type="InterPro" id="IPR036206">
    <property type="entry name" value="ThiamineP_synth_sf"/>
</dbReference>
<evidence type="ECO:0000313" key="14">
    <source>
        <dbReference type="EMBL" id="RRD91153.1"/>
    </source>
</evidence>
<comment type="cofactor">
    <cofactor evidence="10">
        <name>Mg(2+)</name>
        <dbReference type="ChEBI" id="CHEBI:18420"/>
    </cofactor>
    <text evidence="10">Binds 1 Mg(2+) ion per subunit.</text>
</comment>
<dbReference type="GO" id="GO:0009228">
    <property type="term" value="P:thiamine biosynthetic process"/>
    <property type="evidence" value="ECO:0007669"/>
    <property type="project" value="UniProtKB-KW"/>
</dbReference>
<comment type="caution">
    <text evidence="14">The sequence shown here is derived from an EMBL/GenBank/DDBJ whole genome shotgun (WGS) entry which is preliminary data.</text>
</comment>
<dbReference type="RefSeq" id="WP_124793967.1">
    <property type="nucleotide sequence ID" value="NZ_RQYC01000002.1"/>
</dbReference>
<dbReference type="InterPro" id="IPR034291">
    <property type="entry name" value="TMP_synthase"/>
</dbReference>
<feature type="binding site" evidence="10">
    <location>
        <begin position="45"/>
        <end position="49"/>
    </location>
    <ligand>
        <name>4-amino-2-methyl-5-(diphosphooxymethyl)pyrimidine</name>
        <dbReference type="ChEBI" id="CHEBI:57841"/>
    </ligand>
</feature>
<dbReference type="FunFam" id="3.20.20.70:FF:000096">
    <property type="entry name" value="Thiamine-phosphate synthase"/>
    <property type="match status" value="1"/>
</dbReference>
<keyword evidence="5 10" id="KW-0460">Magnesium</keyword>
<keyword evidence="3 10" id="KW-0808">Transferase</keyword>
<evidence type="ECO:0000256" key="1">
    <source>
        <dbReference type="ARBA" id="ARBA00003814"/>
    </source>
</evidence>
<dbReference type="PANTHER" id="PTHR20857:SF15">
    <property type="entry name" value="THIAMINE-PHOSPHATE SYNTHASE"/>
    <property type="match status" value="1"/>
</dbReference>
<keyword evidence="6 10" id="KW-0784">Thiamine biosynthesis</keyword>
<dbReference type="GO" id="GO:0004789">
    <property type="term" value="F:thiamine-phosphate diphosphorylase activity"/>
    <property type="evidence" value="ECO:0007669"/>
    <property type="project" value="UniProtKB-UniRule"/>
</dbReference>
<dbReference type="UniPathway" id="UPA00060">
    <property type="reaction ID" value="UER00141"/>
</dbReference>
<evidence type="ECO:0000256" key="5">
    <source>
        <dbReference type="ARBA" id="ARBA00022842"/>
    </source>
</evidence>
<feature type="binding site" evidence="10">
    <location>
        <position position="150"/>
    </location>
    <ligand>
        <name>4-amino-2-methyl-5-(diphosphooxymethyl)pyrimidine</name>
        <dbReference type="ChEBI" id="CHEBI:57841"/>
    </ligand>
</feature>